<protein>
    <submittedName>
        <fullName evidence="1">Uncharacterized protein</fullName>
    </submittedName>
</protein>
<proteinExistence type="predicted"/>
<dbReference type="EMBL" id="ML208685">
    <property type="protein sequence ID" value="TFK61191.1"/>
    <property type="molecule type" value="Genomic_DNA"/>
</dbReference>
<keyword evidence="2" id="KW-1185">Reference proteome</keyword>
<organism evidence="1 2">
    <name type="scientific">Pluteus cervinus</name>
    <dbReference type="NCBI Taxonomy" id="181527"/>
    <lineage>
        <taxon>Eukaryota</taxon>
        <taxon>Fungi</taxon>
        <taxon>Dikarya</taxon>
        <taxon>Basidiomycota</taxon>
        <taxon>Agaricomycotina</taxon>
        <taxon>Agaricomycetes</taxon>
        <taxon>Agaricomycetidae</taxon>
        <taxon>Agaricales</taxon>
        <taxon>Pluteineae</taxon>
        <taxon>Pluteaceae</taxon>
        <taxon>Pluteus</taxon>
    </lineage>
</organism>
<dbReference type="Proteomes" id="UP000308600">
    <property type="component" value="Unassembled WGS sequence"/>
</dbReference>
<gene>
    <name evidence="1" type="ORF">BDN72DRAFT_726664</name>
</gene>
<reference evidence="1 2" key="1">
    <citation type="journal article" date="2019" name="Nat. Ecol. Evol.">
        <title>Megaphylogeny resolves global patterns of mushroom evolution.</title>
        <authorList>
            <person name="Varga T."/>
            <person name="Krizsan K."/>
            <person name="Foldi C."/>
            <person name="Dima B."/>
            <person name="Sanchez-Garcia M."/>
            <person name="Sanchez-Ramirez S."/>
            <person name="Szollosi G.J."/>
            <person name="Szarkandi J.G."/>
            <person name="Papp V."/>
            <person name="Albert L."/>
            <person name="Andreopoulos W."/>
            <person name="Angelini C."/>
            <person name="Antonin V."/>
            <person name="Barry K.W."/>
            <person name="Bougher N.L."/>
            <person name="Buchanan P."/>
            <person name="Buyck B."/>
            <person name="Bense V."/>
            <person name="Catcheside P."/>
            <person name="Chovatia M."/>
            <person name="Cooper J."/>
            <person name="Damon W."/>
            <person name="Desjardin D."/>
            <person name="Finy P."/>
            <person name="Geml J."/>
            <person name="Haridas S."/>
            <person name="Hughes K."/>
            <person name="Justo A."/>
            <person name="Karasinski D."/>
            <person name="Kautmanova I."/>
            <person name="Kiss B."/>
            <person name="Kocsube S."/>
            <person name="Kotiranta H."/>
            <person name="LaButti K.M."/>
            <person name="Lechner B.E."/>
            <person name="Liimatainen K."/>
            <person name="Lipzen A."/>
            <person name="Lukacs Z."/>
            <person name="Mihaltcheva S."/>
            <person name="Morgado L.N."/>
            <person name="Niskanen T."/>
            <person name="Noordeloos M.E."/>
            <person name="Ohm R.A."/>
            <person name="Ortiz-Santana B."/>
            <person name="Ovrebo C."/>
            <person name="Racz N."/>
            <person name="Riley R."/>
            <person name="Savchenko A."/>
            <person name="Shiryaev A."/>
            <person name="Soop K."/>
            <person name="Spirin V."/>
            <person name="Szebenyi C."/>
            <person name="Tomsovsky M."/>
            <person name="Tulloss R.E."/>
            <person name="Uehling J."/>
            <person name="Grigoriev I.V."/>
            <person name="Vagvolgyi C."/>
            <person name="Papp T."/>
            <person name="Martin F.M."/>
            <person name="Miettinen O."/>
            <person name="Hibbett D.S."/>
            <person name="Nagy L.G."/>
        </authorList>
    </citation>
    <scope>NUCLEOTIDE SEQUENCE [LARGE SCALE GENOMIC DNA]</scope>
    <source>
        <strain evidence="1 2">NL-1719</strain>
    </source>
</reference>
<feature type="non-terminal residue" evidence="1">
    <location>
        <position position="662"/>
    </location>
</feature>
<evidence type="ECO:0000313" key="1">
    <source>
        <dbReference type="EMBL" id="TFK61191.1"/>
    </source>
</evidence>
<accession>A0ACD3A692</accession>
<sequence length="662" mass="76226">WILNALTPSEMRDRILRSDTLFCKELVEYLESTHSGEYLTGTQEDVLAYTEQQSKDKIKNKYVSPIESLPEPPPSCICNSKQHKANCPYICWLDKYKVTVDDIVSKSNIHKCGSNINKDGSKSKRKQYTGCMDNIWGKCRARFPRSIFQSTKIDFETGTIYMKKLEEWINTFTPVLSYLFRCNTDVTSLKSGTAINSVAEYVTNYITKSSLKTYTIFEIIRSVFQQNITVINGDMKRKDKARKLMTRIVNLLSAKMEMGSPMICMYLLGNPDHYTNAKFTPFYWRIYVNEAKKSFHTEGDNTDDKFDKFALFKNGSSVVGISVVYDYVYRPRELEDISLYDFIASCKREGVSRNKNAVLDYAEASTLNESDMKPLSSHFKQTWQDLDPGLYPFLSEHPLSNKSALRMSSKKQYNIPNFIGGMLPQNVENNESEYHLTMLVLFRPWRTGWQLKARSEEWMESFNNYTFHPRHTEVMKFINVRHECKDAADDYYAQMKASAKGVENIYVNDDGFDTDDDIELTNSITMANMAHGKISEGGPKYTAKHAKGIKFKDQMILNGWSTSQGTLHINFHPNIPTAGINWKSVIKLKRQSIIQERSLMPTTSYKPKRKGAASVDGVSIVDLKYLQKKFMPSEYKECIYSTIKQFCLNDEQERAFTIVANH</sequence>
<name>A0ACD3A692_9AGAR</name>
<feature type="non-terminal residue" evidence="1">
    <location>
        <position position="1"/>
    </location>
</feature>
<evidence type="ECO:0000313" key="2">
    <source>
        <dbReference type="Proteomes" id="UP000308600"/>
    </source>
</evidence>